<sequence>MKYLLVLMVVLAGVWIWRNRRAAERPPAPKPPPARRPLAQPSAMVACRHCGLHLPASDALAGPDGPYCSAEHLRLGPAQRPGSARDAS</sequence>
<evidence type="ECO:0000313" key="2">
    <source>
        <dbReference type="Proteomes" id="UP000238326"/>
    </source>
</evidence>
<evidence type="ECO:0008006" key="3">
    <source>
        <dbReference type="Google" id="ProtNLM"/>
    </source>
</evidence>
<protein>
    <recommendedName>
        <fullName evidence="3">Deaminase</fullName>
    </recommendedName>
</protein>
<comment type="caution">
    <text evidence="1">The sequence shown here is derived from an EMBL/GenBank/DDBJ whole genome shotgun (WGS) entry which is preliminary data.</text>
</comment>
<dbReference type="EMBL" id="PVLR01000012">
    <property type="protein sequence ID" value="PRD69625.1"/>
    <property type="molecule type" value="Genomic_DNA"/>
</dbReference>
<dbReference type="InterPro" id="IPR049708">
    <property type="entry name" value="PP0621-like"/>
</dbReference>
<accession>A0A2S9KGX5</accession>
<evidence type="ECO:0000313" key="1">
    <source>
        <dbReference type="EMBL" id="PRD69625.1"/>
    </source>
</evidence>
<reference evidence="1 2" key="1">
    <citation type="submission" date="2018-03" db="EMBL/GenBank/DDBJ databases">
        <title>Comparative genomics illustrates the genes involved in a hyperalkaliphilic mechanisms of Serpentinomonas isolated from highly-alkaline calcium-rich serpentinized springs.</title>
        <authorList>
            <person name="Suzuki S."/>
            <person name="Ishii S."/>
            <person name="Walworth N."/>
            <person name="Bird L."/>
            <person name="Kuenen J.G."/>
            <person name="Nealson K.H."/>
        </authorList>
    </citation>
    <scope>NUCLEOTIDE SEQUENCE [LARGE SCALE GENOMIC DNA]</scope>
    <source>
        <strain evidence="1 2">83</strain>
    </source>
</reference>
<organism evidence="1 2">
    <name type="scientific">Malikia spinosa</name>
    <dbReference type="NCBI Taxonomy" id="86180"/>
    <lineage>
        <taxon>Bacteria</taxon>
        <taxon>Pseudomonadati</taxon>
        <taxon>Pseudomonadota</taxon>
        <taxon>Betaproteobacteria</taxon>
        <taxon>Burkholderiales</taxon>
        <taxon>Comamonadaceae</taxon>
        <taxon>Malikia</taxon>
    </lineage>
</organism>
<proteinExistence type="predicted"/>
<dbReference type="AlphaFoldDB" id="A0A2S9KGX5"/>
<dbReference type="OrthoDB" id="9814432at2"/>
<dbReference type="NCBIfam" id="NF041023">
    <property type="entry name" value="PP0621_fam"/>
    <property type="match status" value="1"/>
</dbReference>
<dbReference type="RefSeq" id="WP_105728782.1">
    <property type="nucleotide sequence ID" value="NZ_PVLR01000012.1"/>
</dbReference>
<keyword evidence="2" id="KW-1185">Reference proteome</keyword>
<name>A0A2S9KGX5_9BURK</name>
<dbReference type="Proteomes" id="UP000238326">
    <property type="component" value="Unassembled WGS sequence"/>
</dbReference>
<gene>
    <name evidence="1" type="ORF">C6P61_04750</name>
</gene>